<name>A0A137S8N7_9GAMM</name>
<dbReference type="EMBL" id="LOCO01000014">
    <property type="protein sequence ID" value="KXO08800.1"/>
    <property type="molecule type" value="Genomic_DNA"/>
</dbReference>
<dbReference type="GO" id="GO:0000160">
    <property type="term" value="P:phosphorelay signal transduction system"/>
    <property type="evidence" value="ECO:0007669"/>
    <property type="project" value="InterPro"/>
</dbReference>
<feature type="modified residue" description="4-aspartylphosphate" evidence="1">
    <location>
        <position position="60"/>
    </location>
</feature>
<feature type="domain" description="Response regulatory" evidence="2">
    <location>
        <begin position="5"/>
        <end position="138"/>
    </location>
</feature>
<accession>A0A137S8N7</accession>
<dbReference type="Proteomes" id="UP000070282">
    <property type="component" value="Unassembled WGS sequence"/>
</dbReference>
<dbReference type="PROSITE" id="PS50110">
    <property type="entry name" value="RESPONSE_REGULATORY"/>
    <property type="match status" value="1"/>
</dbReference>
<dbReference type="Gene3D" id="3.40.50.2300">
    <property type="match status" value="1"/>
</dbReference>
<organism evidence="3 4">
    <name type="scientific">Marinobacter excellens LAMA 842</name>
    <dbReference type="NCBI Taxonomy" id="1306954"/>
    <lineage>
        <taxon>Bacteria</taxon>
        <taxon>Pseudomonadati</taxon>
        <taxon>Pseudomonadota</taxon>
        <taxon>Gammaproteobacteria</taxon>
        <taxon>Pseudomonadales</taxon>
        <taxon>Marinobacteraceae</taxon>
        <taxon>Marinobacter</taxon>
    </lineage>
</organism>
<protein>
    <recommendedName>
        <fullName evidence="2">Response regulatory domain-containing protein</fullName>
    </recommendedName>
</protein>
<keyword evidence="1" id="KW-0597">Phosphoprotein</keyword>
<reference evidence="4" key="1">
    <citation type="submission" date="2015-12" db="EMBL/GenBank/DDBJ databases">
        <authorList>
            <person name="Lima A."/>
            <person name="Farahani Zayas N."/>
            <person name="Castro Da Silva M.A."/>
            <person name="Cabral A."/>
            <person name="Pessatti M.L."/>
        </authorList>
    </citation>
    <scope>NUCLEOTIDE SEQUENCE [LARGE SCALE GENOMIC DNA]</scope>
    <source>
        <strain evidence="4">LAMA 842</strain>
    </source>
</reference>
<sequence length="391" mass="44436">MIDIRILVVEDDDAQLETWSRQLSRFNTKNGTEFVIDKARTFSEAFSLISARKYDAAVIDIRLKRDGGVKDATHDGNEVRKMLLDTELAVVAHVTGEPNASDMADESRIVKVFVKGGDDDQEQPIQYEILSWIDQQTPMISAIRESKKLIKTHLAHVFCQSIWPRWENWALKDAEDFLSLSLARHLSSHLHTDLLYGSDGKVHPEEWYFLPPTRSEFQTGDITSDAENQLILVSPRCDLERLEPGDTLLFAKMLDVSGEWANDLDKLSEKSAELHRQISDAFNSGNVQKAESLKRKIAGEESTFRQKYSGHLRNKFSFHFLPKINTSDGKGVGPFFVDFSHILPVEYESEKFNELKRSRIASLSPAFLPSLVQRLGAYISRIGSPDYSHIH</sequence>
<dbReference type="SUPFAM" id="SSF52172">
    <property type="entry name" value="CheY-like"/>
    <property type="match status" value="1"/>
</dbReference>
<dbReference type="InterPro" id="IPR011006">
    <property type="entry name" value="CheY-like_superfamily"/>
</dbReference>
<keyword evidence="4" id="KW-1185">Reference proteome</keyword>
<dbReference type="AlphaFoldDB" id="A0A137S8N7"/>
<dbReference type="PATRIC" id="fig|1306954.6.peg.943"/>
<gene>
    <name evidence="3" type="ORF">J122_2654</name>
</gene>
<dbReference type="InterPro" id="IPR001789">
    <property type="entry name" value="Sig_transdc_resp-reg_receiver"/>
</dbReference>
<evidence type="ECO:0000313" key="4">
    <source>
        <dbReference type="Proteomes" id="UP000070282"/>
    </source>
</evidence>
<evidence type="ECO:0000259" key="2">
    <source>
        <dbReference type="PROSITE" id="PS50110"/>
    </source>
</evidence>
<comment type="caution">
    <text evidence="3">The sequence shown here is derived from an EMBL/GenBank/DDBJ whole genome shotgun (WGS) entry which is preliminary data.</text>
</comment>
<dbReference type="RefSeq" id="WP_061332633.1">
    <property type="nucleotide sequence ID" value="NZ_LOCO01000014.1"/>
</dbReference>
<proteinExistence type="predicted"/>
<evidence type="ECO:0000256" key="1">
    <source>
        <dbReference type="PROSITE-ProRule" id="PRU00169"/>
    </source>
</evidence>
<evidence type="ECO:0000313" key="3">
    <source>
        <dbReference type="EMBL" id="KXO08800.1"/>
    </source>
</evidence>